<proteinExistence type="predicted"/>
<protein>
    <recommendedName>
        <fullName evidence="2">VQ domain-containing protein</fullName>
    </recommendedName>
</protein>
<dbReference type="OrthoDB" id="783585at2759"/>
<dbReference type="PANTHER" id="PTHR33783:SF5">
    <property type="entry name" value="VQ MOTIF-CONTAINING PROTEIN 5"/>
    <property type="match status" value="1"/>
</dbReference>
<accession>A0A6D2L1S0</accession>
<reference evidence="3" key="1">
    <citation type="submission" date="2020-01" db="EMBL/GenBank/DDBJ databases">
        <authorList>
            <person name="Mishra B."/>
        </authorList>
    </citation>
    <scope>NUCLEOTIDE SEQUENCE [LARGE SCALE GENOMIC DNA]</scope>
</reference>
<dbReference type="Pfam" id="PF05678">
    <property type="entry name" value="VQ"/>
    <property type="match status" value="1"/>
</dbReference>
<dbReference type="EMBL" id="CACVBM020001718">
    <property type="protein sequence ID" value="CAA7058417.1"/>
    <property type="molecule type" value="Genomic_DNA"/>
</dbReference>
<keyword evidence="4" id="KW-1185">Reference proteome</keyword>
<dbReference type="InterPro" id="IPR039612">
    <property type="entry name" value="VQ_5/9/14"/>
</dbReference>
<feature type="compositionally biased region" description="Polar residues" evidence="1">
    <location>
        <begin position="120"/>
        <end position="132"/>
    </location>
</feature>
<name>A0A6D2L1S0_9BRAS</name>
<dbReference type="AlphaFoldDB" id="A0A6D2L1S0"/>
<evidence type="ECO:0000313" key="3">
    <source>
        <dbReference type="EMBL" id="CAA7058417.1"/>
    </source>
</evidence>
<evidence type="ECO:0000256" key="1">
    <source>
        <dbReference type="SAM" id="MobiDB-lite"/>
    </source>
</evidence>
<dbReference type="Proteomes" id="UP000467841">
    <property type="component" value="Unassembled WGS sequence"/>
</dbReference>
<sequence>MDQRPPNDDYSRVNSTRKNIRRSIFHPLNGNANAILHPPPQPQVYIVDKDDFKSFVQQLTGNHHHHQPCERLPQNIPKRQKIVPEPINQTSSVPTNATPVQDDPHVSLYMRYLQNLIEDSSSESSNGNQFQQPFDECESQPQVPMPYSNGLEPVMTTTTTTSPWFDDGSPQQMNGYDYSFQSKRVEYPQPSTPNFTFSSMNQHGVFDSDLERF</sequence>
<evidence type="ECO:0000313" key="4">
    <source>
        <dbReference type="Proteomes" id="UP000467841"/>
    </source>
</evidence>
<feature type="region of interest" description="Disordered" evidence="1">
    <location>
        <begin position="120"/>
        <end position="139"/>
    </location>
</feature>
<dbReference type="PANTHER" id="PTHR33783">
    <property type="entry name" value="PROTEIN HAIKU1"/>
    <property type="match status" value="1"/>
</dbReference>
<gene>
    <name evidence="3" type="ORF">MERR_LOCUS45653</name>
</gene>
<dbReference type="InterPro" id="IPR008889">
    <property type="entry name" value="VQ"/>
</dbReference>
<evidence type="ECO:0000259" key="2">
    <source>
        <dbReference type="Pfam" id="PF05678"/>
    </source>
</evidence>
<comment type="caution">
    <text evidence="3">The sequence shown here is derived from an EMBL/GenBank/DDBJ whole genome shotgun (WGS) entry which is preliminary data.</text>
</comment>
<feature type="domain" description="VQ" evidence="2">
    <location>
        <begin position="39"/>
        <end position="65"/>
    </location>
</feature>
<organism evidence="3 4">
    <name type="scientific">Microthlaspi erraticum</name>
    <dbReference type="NCBI Taxonomy" id="1685480"/>
    <lineage>
        <taxon>Eukaryota</taxon>
        <taxon>Viridiplantae</taxon>
        <taxon>Streptophyta</taxon>
        <taxon>Embryophyta</taxon>
        <taxon>Tracheophyta</taxon>
        <taxon>Spermatophyta</taxon>
        <taxon>Magnoliopsida</taxon>
        <taxon>eudicotyledons</taxon>
        <taxon>Gunneridae</taxon>
        <taxon>Pentapetalae</taxon>
        <taxon>rosids</taxon>
        <taxon>malvids</taxon>
        <taxon>Brassicales</taxon>
        <taxon>Brassicaceae</taxon>
        <taxon>Coluteocarpeae</taxon>
        <taxon>Microthlaspi</taxon>
    </lineage>
</organism>